<keyword evidence="1" id="KW-0472">Membrane</keyword>
<keyword evidence="1" id="KW-0812">Transmembrane</keyword>
<protein>
    <submittedName>
        <fullName evidence="2">Uncharacterized protein</fullName>
    </submittedName>
</protein>
<keyword evidence="3" id="KW-1185">Reference proteome</keyword>
<reference evidence="2 3" key="1">
    <citation type="submission" date="2020-07" db="EMBL/GenBank/DDBJ databases">
        <title>Complete genome and description of Chryseobacterium manosquense strain Marseille-Q2069 sp. nov.</title>
        <authorList>
            <person name="Boxberger M."/>
        </authorList>
    </citation>
    <scope>NUCLEOTIDE SEQUENCE [LARGE SCALE GENOMIC DNA]</scope>
    <source>
        <strain evidence="2 3">Marseille-Q2069</strain>
    </source>
</reference>
<accession>A0A7H1DYX1</accession>
<dbReference type="EMBL" id="CP060203">
    <property type="protein sequence ID" value="QNS42179.1"/>
    <property type="molecule type" value="Genomic_DNA"/>
</dbReference>
<evidence type="ECO:0000313" key="3">
    <source>
        <dbReference type="Proteomes" id="UP000516438"/>
    </source>
</evidence>
<evidence type="ECO:0000313" key="2">
    <source>
        <dbReference type="EMBL" id="QNS42179.1"/>
    </source>
</evidence>
<keyword evidence="1" id="KW-1133">Transmembrane helix</keyword>
<proteinExistence type="predicted"/>
<organism evidence="2 3">
    <name type="scientific">Chryseobacterium manosquense</name>
    <dbReference type="NCBI Taxonomy" id="2754694"/>
    <lineage>
        <taxon>Bacteria</taxon>
        <taxon>Pseudomonadati</taxon>
        <taxon>Bacteroidota</taxon>
        <taxon>Flavobacteriia</taxon>
        <taxon>Flavobacteriales</taxon>
        <taxon>Weeksellaceae</taxon>
        <taxon>Chryseobacterium group</taxon>
        <taxon>Chryseobacterium</taxon>
    </lineage>
</organism>
<sequence>MENNFLYGVLMIFTGLVIIILKLTKKWIFDENKNAYESALAVRGWIGAILLVIAGIFLLMGKN</sequence>
<dbReference type="KEGG" id="cmaq:H0S70_04165"/>
<name>A0A7H1DYX1_9FLAO</name>
<dbReference type="RefSeq" id="WP_148041176.1">
    <property type="nucleotide sequence ID" value="NZ_CP060203.1"/>
</dbReference>
<feature type="transmembrane region" description="Helical" evidence="1">
    <location>
        <begin position="44"/>
        <end position="61"/>
    </location>
</feature>
<dbReference type="Proteomes" id="UP000516438">
    <property type="component" value="Chromosome"/>
</dbReference>
<feature type="transmembrane region" description="Helical" evidence="1">
    <location>
        <begin position="6"/>
        <end position="23"/>
    </location>
</feature>
<evidence type="ECO:0000256" key="1">
    <source>
        <dbReference type="SAM" id="Phobius"/>
    </source>
</evidence>
<dbReference type="AlphaFoldDB" id="A0A7H1DYX1"/>
<gene>
    <name evidence="2" type="ORF">H0S70_04165</name>
</gene>